<protein>
    <submittedName>
        <fullName evidence="3">CD48 antigen</fullName>
    </submittedName>
</protein>
<accession>A0ABQ8L748</accession>
<dbReference type="InterPro" id="IPR003599">
    <property type="entry name" value="Ig_sub"/>
</dbReference>
<dbReference type="InterPro" id="IPR013106">
    <property type="entry name" value="Ig_V-set"/>
</dbReference>
<sequence length="428" mass="48275">MLWSTVSNAALRSSSTNREIQPRSDDKNERFRDRLNLNQTGSLTITNIKTKHSGLYRLQIDLNSGPLNVDYTVTVSESPSVIDAVKGEMKMESVKVGDRVTLQTDVTKVHGDELIVWRFGDEGKLVAKTDIEAKSSPLYDPDERFRDRLELDHQTGSLIITHSRITDSGLYRVKISSSKQTLYKRFTVTVSGVFGADEDKVKAVMEGDSVTLNPDPAQTQGFIDIEWRFKDNKKPIADTDGSKQTYSEDEIFRDRLNLDPQTGSLTITNIKTKHSGLYHLKIDLNSGQLNVDYTVTVSESPSVIDAVKGEMKMESVKVGDRVTLQTDVTKVHGDELIVWRFGDEGKLVAKADIEAKSSPLYDPDERFRDRLELDHQTGSLIITHSRITDSGLYRVKISSSKQTLYKRFTVTVYGEEHKLSERMIVHQL</sequence>
<dbReference type="EMBL" id="JACTAM010001676">
    <property type="protein sequence ID" value="KAI2646219.1"/>
    <property type="molecule type" value="Genomic_DNA"/>
</dbReference>
<dbReference type="SUPFAM" id="SSF48726">
    <property type="entry name" value="Immunoglobulin"/>
    <property type="match status" value="4"/>
</dbReference>
<feature type="compositionally biased region" description="Polar residues" evidence="1">
    <location>
        <begin position="1"/>
        <end position="19"/>
    </location>
</feature>
<dbReference type="PROSITE" id="PS50835">
    <property type="entry name" value="IG_LIKE"/>
    <property type="match status" value="2"/>
</dbReference>
<comment type="caution">
    <text evidence="3">The sequence shown here is derived from an EMBL/GenBank/DDBJ whole genome shotgun (WGS) entry which is preliminary data.</text>
</comment>
<evidence type="ECO:0000313" key="3">
    <source>
        <dbReference type="EMBL" id="KAI2646219.1"/>
    </source>
</evidence>
<feature type="domain" description="Ig-like" evidence="2">
    <location>
        <begin position="301"/>
        <end position="411"/>
    </location>
</feature>
<keyword evidence="4" id="KW-1185">Reference proteome</keyword>
<dbReference type="Gene3D" id="2.60.40.2710">
    <property type="match status" value="1"/>
</dbReference>
<gene>
    <name evidence="3" type="ORF">H4Q32_031184</name>
</gene>
<dbReference type="Proteomes" id="UP000830375">
    <property type="component" value="Unassembled WGS sequence"/>
</dbReference>
<proteinExistence type="predicted"/>
<dbReference type="PANTHER" id="PTHR21063">
    <property type="entry name" value="LFA-3"/>
    <property type="match status" value="1"/>
</dbReference>
<organism evidence="3 4">
    <name type="scientific">Labeo rohita</name>
    <name type="common">Indian major carp</name>
    <name type="synonym">Cyprinus rohita</name>
    <dbReference type="NCBI Taxonomy" id="84645"/>
    <lineage>
        <taxon>Eukaryota</taxon>
        <taxon>Metazoa</taxon>
        <taxon>Chordata</taxon>
        <taxon>Craniata</taxon>
        <taxon>Vertebrata</taxon>
        <taxon>Euteleostomi</taxon>
        <taxon>Actinopterygii</taxon>
        <taxon>Neopterygii</taxon>
        <taxon>Teleostei</taxon>
        <taxon>Ostariophysi</taxon>
        <taxon>Cypriniformes</taxon>
        <taxon>Cyprinidae</taxon>
        <taxon>Labeoninae</taxon>
        <taxon>Labeonini</taxon>
        <taxon>Labeo</taxon>
    </lineage>
</organism>
<dbReference type="InterPro" id="IPR007110">
    <property type="entry name" value="Ig-like_dom"/>
</dbReference>
<dbReference type="InterPro" id="IPR013783">
    <property type="entry name" value="Ig-like_fold"/>
</dbReference>
<evidence type="ECO:0000313" key="4">
    <source>
        <dbReference type="Proteomes" id="UP000830375"/>
    </source>
</evidence>
<dbReference type="Gene3D" id="2.60.40.10">
    <property type="entry name" value="Immunoglobulins"/>
    <property type="match status" value="3"/>
</dbReference>
<feature type="domain" description="Ig-like" evidence="2">
    <location>
        <begin position="79"/>
        <end position="189"/>
    </location>
</feature>
<name>A0ABQ8L748_LABRO</name>
<dbReference type="SMART" id="SM00409">
    <property type="entry name" value="IG"/>
    <property type="match status" value="4"/>
</dbReference>
<dbReference type="Pfam" id="PF07686">
    <property type="entry name" value="V-set"/>
    <property type="match status" value="1"/>
</dbReference>
<dbReference type="InterPro" id="IPR036179">
    <property type="entry name" value="Ig-like_dom_sf"/>
</dbReference>
<reference evidence="3 4" key="1">
    <citation type="submission" date="2022-01" db="EMBL/GenBank/DDBJ databases">
        <title>A high-quality chromosome-level genome assembly of rohu carp, Labeo rohita.</title>
        <authorList>
            <person name="Arick M.A. II"/>
            <person name="Hsu C.-Y."/>
            <person name="Magbanua Z."/>
            <person name="Pechanova O."/>
            <person name="Grover C."/>
            <person name="Miller E."/>
            <person name="Thrash A."/>
            <person name="Ezzel L."/>
            <person name="Alam S."/>
            <person name="Benzie J."/>
            <person name="Hamilton M."/>
            <person name="Karsi A."/>
            <person name="Lawrence M.L."/>
            <person name="Peterson D.G."/>
        </authorList>
    </citation>
    <scope>NUCLEOTIDE SEQUENCE [LARGE SCALE GENOMIC DNA]</scope>
    <source>
        <strain evidence="4">BAU-BD-2019</strain>
        <tissue evidence="3">Blood</tissue>
    </source>
</reference>
<dbReference type="PANTHER" id="PTHR21063:SF4">
    <property type="entry name" value="CD48 ANTIGEN-RELATED"/>
    <property type="match status" value="1"/>
</dbReference>
<feature type="region of interest" description="Disordered" evidence="1">
    <location>
        <begin position="1"/>
        <end position="28"/>
    </location>
</feature>
<evidence type="ECO:0000256" key="1">
    <source>
        <dbReference type="SAM" id="MobiDB-lite"/>
    </source>
</evidence>
<evidence type="ECO:0000259" key="2">
    <source>
        <dbReference type="PROSITE" id="PS50835"/>
    </source>
</evidence>